<evidence type="ECO:0000313" key="3">
    <source>
        <dbReference type="Proteomes" id="UP001557484"/>
    </source>
</evidence>
<evidence type="ECO:0008006" key="4">
    <source>
        <dbReference type="Google" id="ProtNLM"/>
    </source>
</evidence>
<keyword evidence="1" id="KW-0472">Membrane</keyword>
<name>A0ABV3TV35_9GAMM</name>
<sequence>MVRRLTTMAPDFRGFVLLRSMFLVCMFYVISWNAHADDDVKKFEVGEAARVLWSTFLAIEQGNDTLNYSVFREIAAPEFQRKNTTDDIAELFLGLRKSGVDLSRALLLQPEYEIAPQIGATGLLRMRGKFALPPEVVNFDLLYQMIYGEWRLLGVAVVTGMENATIEKRRFWFRR</sequence>
<reference evidence="2 3" key="1">
    <citation type="journal article" date="2011" name="Int. J. Syst. Evol. Microbiol.">
        <title>Zhongshania antarctica gen. nov., sp. nov. and Zhongshania guokunii sp. nov., gammaproteobacteria respectively isolated from coastal attached (fast) ice and surface seawater of the Antarctic.</title>
        <authorList>
            <person name="Li H.J."/>
            <person name="Zhang X.Y."/>
            <person name="Chen C.X."/>
            <person name="Zhang Y.J."/>
            <person name="Gao Z.M."/>
            <person name="Yu Y."/>
            <person name="Chen X.L."/>
            <person name="Chen B."/>
            <person name="Zhang Y.Z."/>
        </authorList>
    </citation>
    <scope>NUCLEOTIDE SEQUENCE [LARGE SCALE GENOMIC DNA]</scope>
    <source>
        <strain evidence="2 3">R06B22</strain>
    </source>
</reference>
<dbReference type="EMBL" id="JBFRYB010000001">
    <property type="protein sequence ID" value="MEX1665120.1"/>
    <property type="molecule type" value="Genomic_DNA"/>
</dbReference>
<gene>
    <name evidence="2" type="ORF">AB4875_06445</name>
</gene>
<dbReference type="RefSeq" id="WP_368375228.1">
    <property type="nucleotide sequence ID" value="NZ_JBFRYB010000001.1"/>
</dbReference>
<protein>
    <recommendedName>
        <fullName evidence="4">DUF4440 domain-containing protein</fullName>
    </recommendedName>
</protein>
<feature type="transmembrane region" description="Helical" evidence="1">
    <location>
        <begin position="12"/>
        <end position="32"/>
    </location>
</feature>
<organism evidence="2 3">
    <name type="scientific">Zhongshania arctica</name>
    <dbReference type="NCBI Taxonomy" id="3238302"/>
    <lineage>
        <taxon>Bacteria</taxon>
        <taxon>Pseudomonadati</taxon>
        <taxon>Pseudomonadota</taxon>
        <taxon>Gammaproteobacteria</taxon>
        <taxon>Cellvibrionales</taxon>
        <taxon>Spongiibacteraceae</taxon>
        <taxon>Zhongshania</taxon>
    </lineage>
</organism>
<proteinExistence type="predicted"/>
<keyword evidence="1" id="KW-0812">Transmembrane</keyword>
<keyword evidence="3" id="KW-1185">Reference proteome</keyword>
<comment type="caution">
    <text evidence="2">The sequence shown here is derived from an EMBL/GenBank/DDBJ whole genome shotgun (WGS) entry which is preliminary data.</text>
</comment>
<dbReference type="Proteomes" id="UP001557484">
    <property type="component" value="Unassembled WGS sequence"/>
</dbReference>
<keyword evidence="1" id="KW-1133">Transmembrane helix</keyword>
<evidence type="ECO:0000256" key="1">
    <source>
        <dbReference type="SAM" id="Phobius"/>
    </source>
</evidence>
<evidence type="ECO:0000313" key="2">
    <source>
        <dbReference type="EMBL" id="MEX1665120.1"/>
    </source>
</evidence>
<accession>A0ABV3TV35</accession>